<protein>
    <recommendedName>
        <fullName evidence="3">Tetratricopeptide repeat protein</fullName>
    </recommendedName>
</protein>
<keyword evidence="2" id="KW-1185">Reference proteome</keyword>
<evidence type="ECO:0008006" key="3">
    <source>
        <dbReference type="Google" id="ProtNLM"/>
    </source>
</evidence>
<reference evidence="1 2" key="1">
    <citation type="submission" date="2017-02" db="EMBL/GenBank/DDBJ databases">
        <title>Paraburkholderia sophoroidis sp. nov. and Paraburkholderia steynii sp. nov. rhizobial symbionts of the fynbos legume Hypocalyptus sophoroides.</title>
        <authorList>
            <person name="Steenkamp E.T."/>
            <person name="Beukes C.W."/>
            <person name="Van Zyl E."/>
            <person name="Avontuur J."/>
            <person name="Chan W.Y."/>
            <person name="Hassen A."/>
            <person name="Palmer M."/>
            <person name="Mthombeni L."/>
            <person name="Phalane F."/>
            <person name="Sereme K."/>
            <person name="Venter S.N."/>
        </authorList>
    </citation>
    <scope>NUCLEOTIDE SEQUENCE [LARGE SCALE GENOMIC DNA]</scope>
    <source>
        <strain evidence="1 2">HC1.1ba</strain>
    </source>
</reference>
<name>A0A4R0XEE6_9BURK</name>
<comment type="caution">
    <text evidence="1">The sequence shown here is derived from an EMBL/GenBank/DDBJ whole genome shotgun (WGS) entry which is preliminary data.</text>
</comment>
<evidence type="ECO:0000313" key="1">
    <source>
        <dbReference type="EMBL" id="TCG08863.1"/>
    </source>
</evidence>
<organism evidence="1 2">
    <name type="scientific">Paraburkholderia steynii</name>
    <dbReference type="NCBI Taxonomy" id="1245441"/>
    <lineage>
        <taxon>Bacteria</taxon>
        <taxon>Pseudomonadati</taxon>
        <taxon>Pseudomonadota</taxon>
        <taxon>Betaproteobacteria</taxon>
        <taxon>Burkholderiales</taxon>
        <taxon>Burkholderiaceae</taxon>
        <taxon>Paraburkholderia</taxon>
    </lineage>
</organism>
<evidence type="ECO:0000313" key="2">
    <source>
        <dbReference type="Proteomes" id="UP000294200"/>
    </source>
</evidence>
<accession>A0A4R0XEE6</accession>
<sequence>MSIRPESIAPDIQDEMYDVQERGFLILRDSEAATHFFDQIDKLDAAQTNRAFALRAIAYQLCGDIESALSEIDKVTAQAGLHPDWDRLCVLANLGFATEGLEYYRRACSPESGIFTKTVGAGISVGAFRTIAQNISRAIKMHLSNLDSIPRQSLLDAARILEERGTEDDDVAGVVSVAGELFREYGLVFVGSAQVDTFDVQNVVRLSFRLAITPEQAATLHMEFLDRLDDQEIDMPSGLLVAFQGTAIETYRSEEAHA</sequence>
<dbReference type="Proteomes" id="UP000294200">
    <property type="component" value="Unassembled WGS sequence"/>
</dbReference>
<gene>
    <name evidence="1" type="ORF">BZM27_09435</name>
</gene>
<proteinExistence type="predicted"/>
<dbReference type="AlphaFoldDB" id="A0A4R0XEE6"/>
<dbReference type="EMBL" id="MWML01000024">
    <property type="protein sequence ID" value="TCG08863.1"/>
    <property type="molecule type" value="Genomic_DNA"/>
</dbReference>